<dbReference type="EMBL" id="MVGC01000073">
    <property type="protein sequence ID" value="RJE24650.1"/>
    <property type="molecule type" value="Genomic_DNA"/>
</dbReference>
<comment type="caution">
    <text evidence="8">The sequence shown here is derived from an EMBL/GenBank/DDBJ whole genome shotgun (WGS) entry which is preliminary data.</text>
</comment>
<dbReference type="AlphaFoldDB" id="A0A3A2ZPP1"/>
<evidence type="ECO:0000313" key="8">
    <source>
        <dbReference type="EMBL" id="RJE24650.1"/>
    </source>
</evidence>
<evidence type="ECO:0000256" key="2">
    <source>
        <dbReference type="ARBA" id="ARBA00022692"/>
    </source>
</evidence>
<keyword evidence="2 6" id="KW-0812">Transmembrane</keyword>
<evidence type="ECO:0000256" key="4">
    <source>
        <dbReference type="ARBA" id="ARBA00023136"/>
    </source>
</evidence>
<comment type="subcellular location">
    <subcellularLocation>
        <location evidence="1">Membrane</location>
        <topology evidence="1">Multi-pass membrane protein</topology>
    </subcellularLocation>
</comment>
<comment type="similarity">
    <text evidence="5">Belongs to the SAT4 family.</text>
</comment>
<organism evidence="8 9">
    <name type="scientific">Aspergillus sclerotialis</name>
    <dbReference type="NCBI Taxonomy" id="2070753"/>
    <lineage>
        <taxon>Eukaryota</taxon>
        <taxon>Fungi</taxon>
        <taxon>Dikarya</taxon>
        <taxon>Ascomycota</taxon>
        <taxon>Pezizomycotina</taxon>
        <taxon>Eurotiomycetes</taxon>
        <taxon>Eurotiomycetidae</taxon>
        <taxon>Eurotiales</taxon>
        <taxon>Aspergillaceae</taxon>
        <taxon>Aspergillus</taxon>
        <taxon>Aspergillus subgen. Polypaecilum</taxon>
    </lineage>
</organism>
<proteinExistence type="inferred from homology"/>
<keyword evidence="9" id="KW-1185">Reference proteome</keyword>
<feature type="transmembrane region" description="Helical" evidence="6">
    <location>
        <begin position="50"/>
        <end position="69"/>
    </location>
</feature>
<feature type="transmembrane region" description="Helical" evidence="6">
    <location>
        <begin position="257"/>
        <end position="281"/>
    </location>
</feature>
<dbReference type="OrthoDB" id="5331848at2759"/>
<evidence type="ECO:0000256" key="5">
    <source>
        <dbReference type="ARBA" id="ARBA00038359"/>
    </source>
</evidence>
<evidence type="ECO:0000256" key="1">
    <source>
        <dbReference type="ARBA" id="ARBA00004141"/>
    </source>
</evidence>
<dbReference type="GO" id="GO:0016020">
    <property type="term" value="C:membrane"/>
    <property type="evidence" value="ECO:0007669"/>
    <property type="project" value="UniProtKB-SubCell"/>
</dbReference>
<feature type="transmembrane region" description="Helical" evidence="6">
    <location>
        <begin position="179"/>
        <end position="199"/>
    </location>
</feature>
<name>A0A3A2ZPP1_9EURO</name>
<dbReference type="Proteomes" id="UP000266188">
    <property type="component" value="Unassembled WGS sequence"/>
</dbReference>
<keyword evidence="4 6" id="KW-0472">Membrane</keyword>
<dbReference type="STRING" id="2070753.A0A3A2ZPP1"/>
<dbReference type="Pfam" id="PF20684">
    <property type="entry name" value="Fung_rhodopsin"/>
    <property type="match status" value="1"/>
</dbReference>
<feature type="transmembrane region" description="Helical" evidence="6">
    <location>
        <begin position="220"/>
        <end position="245"/>
    </location>
</feature>
<keyword evidence="3 6" id="KW-1133">Transmembrane helix</keyword>
<evidence type="ECO:0000313" key="9">
    <source>
        <dbReference type="Proteomes" id="UP000266188"/>
    </source>
</evidence>
<dbReference type="InterPro" id="IPR052337">
    <property type="entry name" value="SAT4-like"/>
</dbReference>
<feature type="domain" description="Rhodopsin" evidence="7">
    <location>
        <begin position="34"/>
        <end position="281"/>
    </location>
</feature>
<evidence type="ECO:0000256" key="6">
    <source>
        <dbReference type="SAM" id="Phobius"/>
    </source>
</evidence>
<accession>A0A3A2ZPP1</accession>
<evidence type="ECO:0000259" key="7">
    <source>
        <dbReference type="Pfam" id="PF20684"/>
    </source>
</evidence>
<reference evidence="9" key="1">
    <citation type="submission" date="2017-02" db="EMBL/GenBank/DDBJ databases">
        <authorList>
            <person name="Tafer H."/>
            <person name="Lopandic K."/>
        </authorList>
    </citation>
    <scope>NUCLEOTIDE SEQUENCE [LARGE SCALE GENOMIC DNA]</scope>
    <source>
        <strain evidence="9">CBS 366.77</strain>
    </source>
</reference>
<feature type="transmembrane region" description="Helical" evidence="6">
    <location>
        <begin position="133"/>
        <end position="154"/>
    </location>
</feature>
<gene>
    <name evidence="8" type="ORF">PHISCL_03016</name>
</gene>
<feature type="transmembrane region" description="Helical" evidence="6">
    <location>
        <begin position="103"/>
        <end position="121"/>
    </location>
</feature>
<dbReference type="PANTHER" id="PTHR33048">
    <property type="entry name" value="PTH11-LIKE INTEGRAL MEMBRANE PROTEIN (AFU_ORTHOLOGUE AFUA_5G11245)"/>
    <property type="match status" value="1"/>
</dbReference>
<dbReference type="InterPro" id="IPR049326">
    <property type="entry name" value="Rhodopsin_dom_fungi"/>
</dbReference>
<feature type="transmembrane region" description="Helical" evidence="6">
    <location>
        <begin position="20"/>
        <end position="38"/>
    </location>
</feature>
<evidence type="ECO:0000256" key="3">
    <source>
        <dbReference type="ARBA" id="ARBA00022989"/>
    </source>
</evidence>
<sequence length="376" mass="41470">MPPLNAEYVNESKGPEILGTFWAFFIVSIVIVSARFYVRGRMLRNIELEDYIIALTMVWLGAYTIITTVNVHLGYGSHAAVVQQNGGQDLLEHVLLINFGPDFAMGIVGFATPKFAVVSLLSRILNPGRIHRIFLWSLASLVFVASVVCIIVILTNCNPPKALWQVHLMSEGATCRDPWIMVSYCIFTGAISAFADLYLASYPTFVLVKLQLTLRKKIALCLALGLGAVACAMAIVKCFQLPGLADASDPTYGTADLVIWTAIEGNVIVIAACIPTLGPLYEVLRGRRSWGSYNPSYNNRYYKKSSKEDTFGLSSVDRKKPTAVVHPHDDLFTTNIDATTRNSSQDSILNADQVQNSNVPLGQIRRTDRVEVEYGR</sequence>
<dbReference type="PANTHER" id="PTHR33048:SF155">
    <property type="entry name" value="INTEGRAL MEMBRANE PROTEIN"/>
    <property type="match status" value="1"/>
</dbReference>
<protein>
    <recommendedName>
        <fullName evidence="7">Rhodopsin domain-containing protein</fullName>
    </recommendedName>
</protein>